<feature type="compositionally biased region" description="Polar residues" evidence="11">
    <location>
        <begin position="715"/>
        <end position="731"/>
    </location>
</feature>
<feature type="transmembrane region" description="Helical" evidence="10">
    <location>
        <begin position="400"/>
        <end position="426"/>
    </location>
</feature>
<dbReference type="Proteomes" id="UP000813463">
    <property type="component" value="Chromosome 5"/>
</dbReference>
<reference evidence="13" key="2">
    <citation type="submission" date="2025-08" db="UniProtKB">
        <authorList>
            <consortium name="RefSeq"/>
        </authorList>
    </citation>
    <scope>IDENTIFICATION</scope>
    <source>
        <tissue evidence="13">Leaf</tissue>
    </source>
</reference>
<comment type="similarity">
    <text evidence="2 10">Belongs to the ATG9 family.</text>
</comment>
<keyword evidence="6 10" id="KW-1133">Transmembrane helix</keyword>
<feature type="transmembrane region" description="Helical" evidence="10">
    <location>
        <begin position="318"/>
        <end position="342"/>
    </location>
</feature>
<keyword evidence="12" id="KW-1185">Reference proteome</keyword>
<feature type="compositionally biased region" description="Basic and acidic residues" evidence="11">
    <location>
        <begin position="911"/>
        <end position="933"/>
    </location>
</feature>
<dbReference type="GeneID" id="110784346"/>
<feature type="region of interest" description="Disordered" evidence="11">
    <location>
        <begin position="624"/>
        <end position="645"/>
    </location>
</feature>
<comment type="function">
    <text evidence="10">Phospholipid scramblase involved in autophagy. Cycles between the preautophagosomal structure/phagophore assembly site (PAS) and the cytoplasmic vesicle pool and supplies membrane for the growing autophagosome. Lipid scramblase activity plays a key role in preautophagosomal structure/phagophore assembly by distributing the phospholipids that arrive through ATG2 from the cytoplasmic to the luminal leaflet of the bilayer, thereby driving autophagosomal membrane expansion.</text>
</comment>
<sequence length="988" mass="113323">MSGWQGGRNVLSIFKWKKPGDPSLSIGLLNDNPPEIELSGYGRIPSPGSESPSELLNGESLKVEPIADLDLFFERLYSYYCDKGLWCIIVKWIVELLSLAFTICFSGFFLLYVDWDGLRNAKCGIDAVESGTKPCDLAIEALHAHPLTPLTLPKAIILGYLGIFSIYWIFCFLRFFAQLKEILRIRHFYYNCLHVTDDELKTMPWPSILEKVVRVQNSQKLCVVKDLSAHEIVMRLMRKENYLIGMINKGILAFPISKWIPGAGPTVKSGPNRGRQRLILTKTLEWTLNWSILQSMFDRKFCIRGEFVSNPATLRKRLVVVGLAMLLLSPFLVIFMLVYLFLRHAEQFYNHPTTASSRRWSNLSKWMFREFNEVEHFFRHRINSSIVHASDYLRQFPSPIISVVAKFISFISGGFAAVLIIIAFLDESLLEGHIFGRNLFWYAAVFGTITAISRAAVTDELLVLDPDGTMSLVVQHTHHMPKRWRGKENTEFVRVEFETLFQYTAMMWLEEIASIFLTPYLLIFVVPKQVNDILQFITEFTVYIDGVGDVCSFSVFDFQKHGNGNYASPYNSLPTRRSSQGKMEKSFLSFQTSYPSWQPDAQGMQFLTTLRTFRNEKLRGPIPGYAYSPPRRWQQQSPRFRDHSSRNSYFRRESPYNGQAPGCHLGSLWLIGTDPKTHPYLLDWFYVSGARHVIGNNTNDGPSVSLDIDNEQTNDFWMPSLNNEDNNNQGEESWPNFLDNRSKNHPEASTSSSPVFLEEESVLRHNDSSSTMLPSARSHWWNRRGGGTTSADPQQAASFLEPPEFHHRGGPHQASFLEPPMFRHSGGTQQASFLEPTEFQHRGGTQQTSFLEPTEFQHRGGRGPLQTSFLEPTEFQHRGGTQQTSFLEPTEFQHRGGPQQTSFLEPPMFRHSPEFNHHNADNYCESHSDRSIDDEHDEQPLDWGNYNQLSRTTDPDEFGGEFKLHFDDVYKPSEPPNMNLDHDKYHVS</sequence>
<feature type="region of interest" description="Disordered" evidence="11">
    <location>
        <begin position="715"/>
        <end position="774"/>
    </location>
</feature>
<feature type="compositionally biased region" description="Basic and acidic residues" evidence="11">
    <location>
        <begin position="960"/>
        <end position="971"/>
    </location>
</feature>
<keyword evidence="5 10" id="KW-0812">Transmembrane</keyword>
<accession>A0ABM3QM85</accession>
<gene>
    <name evidence="13" type="primary">LOC110784346</name>
</gene>
<evidence type="ECO:0000256" key="3">
    <source>
        <dbReference type="ARBA" id="ARBA00018074"/>
    </source>
</evidence>
<dbReference type="InterPro" id="IPR007241">
    <property type="entry name" value="Autophagy-rel_prot_9"/>
</dbReference>
<proteinExistence type="inferred from homology"/>
<name>A0ABM3QM85_SPIOL</name>
<feature type="transmembrane region" description="Helical" evidence="10">
    <location>
        <begin position="155"/>
        <end position="177"/>
    </location>
</feature>
<evidence type="ECO:0000313" key="13">
    <source>
        <dbReference type="RefSeq" id="XP_056684475.1"/>
    </source>
</evidence>
<keyword evidence="9 10" id="KW-0472">Membrane</keyword>
<evidence type="ECO:0000256" key="6">
    <source>
        <dbReference type="ARBA" id="ARBA00022989"/>
    </source>
</evidence>
<dbReference type="PANTHER" id="PTHR13038">
    <property type="entry name" value="APG9 AUTOPHAGY 9"/>
    <property type="match status" value="1"/>
</dbReference>
<evidence type="ECO:0000256" key="8">
    <source>
        <dbReference type="ARBA" id="ARBA00023055"/>
    </source>
</evidence>
<reference evidence="12" key="1">
    <citation type="journal article" date="2021" name="Nat. Commun.">
        <title>Genomic analyses provide insights into spinach domestication and the genetic basis of agronomic traits.</title>
        <authorList>
            <person name="Cai X."/>
            <person name="Sun X."/>
            <person name="Xu C."/>
            <person name="Sun H."/>
            <person name="Wang X."/>
            <person name="Ge C."/>
            <person name="Zhang Z."/>
            <person name="Wang Q."/>
            <person name="Fei Z."/>
            <person name="Jiao C."/>
            <person name="Wang Q."/>
        </authorList>
    </citation>
    <scope>NUCLEOTIDE SEQUENCE [LARGE SCALE GENOMIC DNA]</scope>
    <source>
        <strain evidence="12">cv. Varoflay</strain>
    </source>
</reference>
<evidence type="ECO:0000256" key="9">
    <source>
        <dbReference type="ARBA" id="ARBA00023136"/>
    </source>
</evidence>
<protein>
    <recommendedName>
        <fullName evidence="3 10">Autophagy-related protein 9</fullName>
    </recommendedName>
</protein>
<keyword evidence="7 10" id="KW-0072">Autophagy</keyword>
<evidence type="ECO:0000256" key="10">
    <source>
        <dbReference type="RuleBase" id="RU364027"/>
    </source>
</evidence>
<organism evidence="12 13">
    <name type="scientific">Spinacia oleracea</name>
    <name type="common">Spinach</name>
    <dbReference type="NCBI Taxonomy" id="3562"/>
    <lineage>
        <taxon>Eukaryota</taxon>
        <taxon>Viridiplantae</taxon>
        <taxon>Streptophyta</taxon>
        <taxon>Embryophyta</taxon>
        <taxon>Tracheophyta</taxon>
        <taxon>Spermatophyta</taxon>
        <taxon>Magnoliopsida</taxon>
        <taxon>eudicotyledons</taxon>
        <taxon>Gunneridae</taxon>
        <taxon>Pentapetalae</taxon>
        <taxon>Caryophyllales</taxon>
        <taxon>Chenopodiaceae</taxon>
        <taxon>Chenopodioideae</taxon>
        <taxon>Anserineae</taxon>
        <taxon>Spinacia</taxon>
    </lineage>
</organism>
<evidence type="ECO:0000256" key="4">
    <source>
        <dbReference type="ARBA" id="ARBA00022448"/>
    </source>
</evidence>
<evidence type="ECO:0000313" key="12">
    <source>
        <dbReference type="Proteomes" id="UP000813463"/>
    </source>
</evidence>
<evidence type="ECO:0000256" key="7">
    <source>
        <dbReference type="ARBA" id="ARBA00023006"/>
    </source>
</evidence>
<evidence type="ECO:0000256" key="11">
    <source>
        <dbReference type="SAM" id="MobiDB-lite"/>
    </source>
</evidence>
<feature type="transmembrane region" description="Helical" evidence="10">
    <location>
        <begin position="438"/>
        <end position="457"/>
    </location>
</feature>
<dbReference type="PANTHER" id="PTHR13038:SF10">
    <property type="entry name" value="AUTOPHAGY-RELATED PROTEIN 9"/>
    <property type="match status" value="1"/>
</dbReference>
<evidence type="ECO:0000256" key="5">
    <source>
        <dbReference type="ARBA" id="ARBA00022692"/>
    </source>
</evidence>
<dbReference type="Pfam" id="PF04109">
    <property type="entry name" value="ATG9"/>
    <property type="match status" value="1"/>
</dbReference>
<keyword evidence="8 10" id="KW-0445">Lipid transport</keyword>
<evidence type="ECO:0000256" key="1">
    <source>
        <dbReference type="ARBA" id="ARBA00004511"/>
    </source>
</evidence>
<comment type="subcellular location">
    <subcellularLocation>
        <location evidence="1 10">Preautophagosomal structure membrane</location>
        <topology evidence="1 10">Multi-pass membrane protein</topology>
    </subcellularLocation>
</comment>
<feature type="transmembrane region" description="Helical" evidence="10">
    <location>
        <begin position="85"/>
        <end position="112"/>
    </location>
</feature>
<feature type="region of interest" description="Disordered" evidence="11">
    <location>
        <begin position="892"/>
        <end position="988"/>
    </location>
</feature>
<dbReference type="RefSeq" id="XP_056684475.1">
    <property type="nucleotide sequence ID" value="XM_056828497.1"/>
</dbReference>
<keyword evidence="4 10" id="KW-0813">Transport</keyword>
<evidence type="ECO:0000256" key="2">
    <source>
        <dbReference type="ARBA" id="ARBA00006185"/>
    </source>
</evidence>